<accession>A0ABT9VUC9</accession>
<evidence type="ECO:0000256" key="2">
    <source>
        <dbReference type="SAM" id="Phobius"/>
    </source>
</evidence>
<protein>
    <recommendedName>
        <fullName evidence="5">Copper amine oxidase-like N-terminal domain-containing protein</fullName>
    </recommendedName>
</protein>
<gene>
    <name evidence="3" type="ORF">J2S11_000134</name>
</gene>
<comment type="caution">
    <text evidence="3">The sequence shown here is derived from an EMBL/GenBank/DDBJ whole genome shotgun (WGS) entry which is preliminary data.</text>
</comment>
<feature type="compositionally biased region" description="Acidic residues" evidence="1">
    <location>
        <begin position="257"/>
        <end position="280"/>
    </location>
</feature>
<keyword evidence="2" id="KW-0472">Membrane</keyword>
<organism evidence="3 4">
    <name type="scientific">Caldalkalibacillus horti</name>
    <dbReference type="NCBI Taxonomy" id="77523"/>
    <lineage>
        <taxon>Bacteria</taxon>
        <taxon>Bacillati</taxon>
        <taxon>Bacillota</taxon>
        <taxon>Bacilli</taxon>
        <taxon>Bacillales</taxon>
        <taxon>Bacillaceae</taxon>
        <taxon>Caldalkalibacillus</taxon>
    </lineage>
</organism>
<keyword evidence="4" id="KW-1185">Reference proteome</keyword>
<evidence type="ECO:0008006" key="5">
    <source>
        <dbReference type="Google" id="ProtNLM"/>
    </source>
</evidence>
<evidence type="ECO:0000313" key="3">
    <source>
        <dbReference type="EMBL" id="MDQ0164235.1"/>
    </source>
</evidence>
<proteinExistence type="predicted"/>
<dbReference type="RefSeq" id="WP_307389545.1">
    <property type="nucleotide sequence ID" value="NZ_BAAADK010000009.1"/>
</dbReference>
<sequence length="280" mass="31450">MNNKLGKRYMVLSFFLGVIITFIACYLLLPSHNQSVPTSTPPEPPEEEMEVVYISPNEIVVQRTSRSVMIDGMERDLSEEGGLLSYQGQVYAPLETLSEYLGKSYTEAANGIVIGNYSAIEPLTFSDSVIPFSYIGSSINREQMEERLGPPINEQLVDHVPGGGSETVVEYEGVTVHYSANAQEPKVLRIIVHEPILMTHRGITVGSTKEEVLSKYGEPEPESEENQWLYGETYTLWFHFEEDEVIEFSNLYVPPANEEDESSNDNENDSSDEEEDDSDD</sequence>
<evidence type="ECO:0000313" key="4">
    <source>
        <dbReference type="Proteomes" id="UP001235840"/>
    </source>
</evidence>
<dbReference type="PROSITE" id="PS51257">
    <property type="entry name" value="PROKAR_LIPOPROTEIN"/>
    <property type="match status" value="1"/>
</dbReference>
<feature type="transmembrane region" description="Helical" evidence="2">
    <location>
        <begin position="9"/>
        <end position="29"/>
    </location>
</feature>
<name>A0ABT9VUC9_9BACI</name>
<evidence type="ECO:0000256" key="1">
    <source>
        <dbReference type="SAM" id="MobiDB-lite"/>
    </source>
</evidence>
<feature type="region of interest" description="Disordered" evidence="1">
    <location>
        <begin position="250"/>
        <end position="280"/>
    </location>
</feature>
<dbReference type="EMBL" id="JAUSTY010000001">
    <property type="protein sequence ID" value="MDQ0164235.1"/>
    <property type="molecule type" value="Genomic_DNA"/>
</dbReference>
<reference evidence="3 4" key="1">
    <citation type="submission" date="2023-07" db="EMBL/GenBank/DDBJ databases">
        <title>Genomic Encyclopedia of Type Strains, Phase IV (KMG-IV): sequencing the most valuable type-strain genomes for metagenomic binning, comparative biology and taxonomic classification.</title>
        <authorList>
            <person name="Goeker M."/>
        </authorList>
    </citation>
    <scope>NUCLEOTIDE SEQUENCE [LARGE SCALE GENOMIC DNA]</scope>
    <source>
        <strain evidence="3 4">DSM 12751</strain>
    </source>
</reference>
<dbReference type="Proteomes" id="UP001235840">
    <property type="component" value="Unassembled WGS sequence"/>
</dbReference>
<keyword evidence="2" id="KW-0812">Transmembrane</keyword>
<keyword evidence="2" id="KW-1133">Transmembrane helix</keyword>